<evidence type="ECO:0000313" key="11">
    <source>
        <dbReference type="EMBL" id="TGY94467.1"/>
    </source>
</evidence>
<dbReference type="EMBL" id="SRXV01000001">
    <property type="protein sequence ID" value="TGY94467.1"/>
    <property type="molecule type" value="Genomic_DNA"/>
</dbReference>
<dbReference type="GO" id="GO:0006094">
    <property type="term" value="P:gluconeogenesis"/>
    <property type="evidence" value="ECO:0007669"/>
    <property type="project" value="UniProtKB-UniRule"/>
</dbReference>
<evidence type="ECO:0000256" key="7">
    <source>
        <dbReference type="ARBA" id="ARBA00023152"/>
    </source>
</evidence>
<proteinExistence type="inferred from homology"/>
<dbReference type="PROSITE" id="PS51440">
    <property type="entry name" value="TIM_2"/>
    <property type="match status" value="1"/>
</dbReference>
<dbReference type="UniPathway" id="UPA00138"/>
<dbReference type="InterPro" id="IPR035990">
    <property type="entry name" value="TIM_sf"/>
</dbReference>
<keyword evidence="12" id="KW-1185">Reference proteome</keyword>
<dbReference type="GO" id="GO:0006096">
    <property type="term" value="P:glycolytic process"/>
    <property type="evidence" value="ECO:0007669"/>
    <property type="project" value="UniProtKB-UniRule"/>
</dbReference>
<dbReference type="PROSITE" id="PS00171">
    <property type="entry name" value="TIM_1"/>
    <property type="match status" value="1"/>
</dbReference>
<feature type="active site" description="Electrophile" evidence="9">
    <location>
        <position position="94"/>
    </location>
</feature>
<dbReference type="AlphaFoldDB" id="A0A4S2HEH4"/>
<comment type="caution">
    <text evidence="11">The sequence shown here is derived from an EMBL/GenBank/DDBJ whole genome shotgun (WGS) entry which is preliminary data.</text>
</comment>
<dbReference type="GO" id="GO:0004807">
    <property type="term" value="F:triose-phosphate isomerase activity"/>
    <property type="evidence" value="ECO:0007669"/>
    <property type="project" value="UniProtKB-UniRule"/>
</dbReference>
<evidence type="ECO:0000256" key="4">
    <source>
        <dbReference type="ARBA" id="ARBA00007422"/>
    </source>
</evidence>
<dbReference type="FunFam" id="3.20.20.70:FF:000016">
    <property type="entry name" value="Triosephosphate isomerase"/>
    <property type="match status" value="1"/>
</dbReference>
<comment type="subunit">
    <text evidence="9 10">Homodimer.</text>
</comment>
<dbReference type="HAMAP" id="MF_00147_B">
    <property type="entry name" value="TIM_B"/>
    <property type="match status" value="1"/>
</dbReference>
<dbReference type="PANTHER" id="PTHR21139:SF42">
    <property type="entry name" value="TRIOSEPHOSPHATE ISOMERASE"/>
    <property type="match status" value="1"/>
</dbReference>
<comment type="pathway">
    <text evidence="3">Carbohydrate metabolism; erythritol degradation.</text>
</comment>
<feature type="binding site" evidence="9">
    <location>
        <position position="206"/>
    </location>
    <ligand>
        <name>substrate</name>
    </ligand>
</feature>
<comment type="pathway">
    <text evidence="9 10">Carbohydrate biosynthesis; gluconeogenesis.</text>
</comment>
<dbReference type="UniPathway" id="UPA01066"/>
<evidence type="ECO:0000313" key="12">
    <source>
        <dbReference type="Proteomes" id="UP000305451"/>
    </source>
</evidence>
<keyword evidence="5 9" id="KW-0312">Gluconeogenesis</keyword>
<comment type="subcellular location">
    <subcellularLocation>
        <location evidence="9 10">Cytoplasm</location>
    </subcellularLocation>
</comment>
<evidence type="ECO:0000256" key="2">
    <source>
        <dbReference type="ARBA" id="ARBA00004680"/>
    </source>
</evidence>
<dbReference type="Pfam" id="PF00121">
    <property type="entry name" value="TIM"/>
    <property type="match status" value="1"/>
</dbReference>
<sequence>MRRTLIAGNWKMHGLTADLSWVEAFHRAANPNAPCDVLVCPPFTLLAAFAARCTDKAIEVGAQDCGPAATGAYTGDVSAQMVADCGARYVITGHSERRAGHGETSEAVRTKADAALSAGLIPIICVGETLEDREAGRAEDVVSAQLHGSVPESVTGADVIVAYEPVWAIGTGRSASAEDAQSMHAHIREIWSRGRPEALRILYGGSVKPDNSAEILVGADVDGALIGGASLDPECFASIVNSVR</sequence>
<feature type="active site" description="Proton acceptor" evidence="9">
    <location>
        <position position="164"/>
    </location>
</feature>
<comment type="pathway">
    <text evidence="2 9 10">Carbohydrate degradation; glycolysis; D-glyceraldehyde 3-phosphate from glycerone phosphate: step 1/1.</text>
</comment>
<dbReference type="InterPro" id="IPR013785">
    <property type="entry name" value="Aldolase_TIM"/>
</dbReference>
<dbReference type="InterPro" id="IPR020861">
    <property type="entry name" value="Triosephosphate_isomerase_AS"/>
</dbReference>
<dbReference type="NCBIfam" id="TIGR00419">
    <property type="entry name" value="tim"/>
    <property type="match status" value="1"/>
</dbReference>
<organism evidence="11 12">
    <name type="scientific">Marinicauda pacifica</name>
    <dbReference type="NCBI Taxonomy" id="1133559"/>
    <lineage>
        <taxon>Bacteria</taxon>
        <taxon>Pseudomonadati</taxon>
        <taxon>Pseudomonadota</taxon>
        <taxon>Alphaproteobacteria</taxon>
        <taxon>Maricaulales</taxon>
        <taxon>Maricaulaceae</taxon>
        <taxon>Marinicauda</taxon>
    </lineage>
</organism>
<dbReference type="GO" id="GO:0019563">
    <property type="term" value="P:glycerol catabolic process"/>
    <property type="evidence" value="ECO:0007669"/>
    <property type="project" value="TreeGrafter"/>
</dbReference>
<dbReference type="CDD" id="cd00311">
    <property type="entry name" value="TIM"/>
    <property type="match status" value="1"/>
</dbReference>
<name>A0A4S2HEH4_9PROT</name>
<comment type="catalytic activity">
    <reaction evidence="1">
        <text>L-erythrulose 1-phosphate = D-erythrulose 4-phosphate</text>
        <dbReference type="Rhea" id="RHEA:49588"/>
        <dbReference type="ChEBI" id="CHEBI:58002"/>
        <dbReference type="ChEBI" id="CHEBI:90796"/>
        <dbReference type="EC" id="5.3.1.33"/>
    </reaction>
</comment>
<dbReference type="InterPro" id="IPR022896">
    <property type="entry name" value="TrioseP_Isoase_bac/euk"/>
</dbReference>
<evidence type="ECO:0000256" key="6">
    <source>
        <dbReference type="ARBA" id="ARBA00022490"/>
    </source>
</evidence>
<keyword evidence="6 9" id="KW-0963">Cytoplasm</keyword>
<evidence type="ECO:0000256" key="9">
    <source>
        <dbReference type="HAMAP-Rule" id="MF_00147"/>
    </source>
</evidence>
<dbReference type="GO" id="GO:0046166">
    <property type="term" value="P:glyceraldehyde-3-phosphate biosynthetic process"/>
    <property type="evidence" value="ECO:0007669"/>
    <property type="project" value="TreeGrafter"/>
</dbReference>
<dbReference type="SUPFAM" id="SSF51351">
    <property type="entry name" value="Triosephosphate isomerase (TIM)"/>
    <property type="match status" value="1"/>
</dbReference>
<dbReference type="GO" id="GO:0005829">
    <property type="term" value="C:cytosol"/>
    <property type="evidence" value="ECO:0007669"/>
    <property type="project" value="TreeGrafter"/>
</dbReference>
<dbReference type="EC" id="5.3.1.1" evidence="9 10"/>
<comment type="catalytic activity">
    <reaction evidence="9 10">
        <text>D-glyceraldehyde 3-phosphate = dihydroxyacetone phosphate</text>
        <dbReference type="Rhea" id="RHEA:18585"/>
        <dbReference type="ChEBI" id="CHEBI:57642"/>
        <dbReference type="ChEBI" id="CHEBI:59776"/>
        <dbReference type="EC" id="5.3.1.1"/>
    </reaction>
</comment>
<evidence type="ECO:0000256" key="3">
    <source>
        <dbReference type="ARBA" id="ARBA00004939"/>
    </source>
</evidence>
<dbReference type="RefSeq" id="WP_135943664.1">
    <property type="nucleotide sequence ID" value="NZ_BMEI01000001.1"/>
</dbReference>
<keyword evidence="7 9" id="KW-0324">Glycolysis</keyword>
<evidence type="ECO:0000256" key="8">
    <source>
        <dbReference type="ARBA" id="ARBA00023235"/>
    </source>
</evidence>
<gene>
    <name evidence="9" type="primary">tpiA</name>
    <name evidence="11" type="ORF">E5162_04110</name>
</gene>
<dbReference type="UniPathway" id="UPA00109">
    <property type="reaction ID" value="UER00189"/>
</dbReference>
<dbReference type="OrthoDB" id="9809429at2"/>
<protein>
    <recommendedName>
        <fullName evidence="9 10">Triosephosphate isomerase</fullName>
        <shortName evidence="9">TIM</shortName>
        <shortName evidence="9">TPI</shortName>
        <ecNumber evidence="9 10">5.3.1.1</ecNumber>
    </recommendedName>
    <alternativeName>
        <fullName evidence="9">Triose-phosphate isomerase</fullName>
    </alternativeName>
</protein>
<feature type="binding site" evidence="9">
    <location>
        <begin position="9"/>
        <end position="11"/>
    </location>
    <ligand>
        <name>substrate</name>
    </ligand>
</feature>
<dbReference type="PANTHER" id="PTHR21139">
    <property type="entry name" value="TRIOSEPHOSPHATE ISOMERASE"/>
    <property type="match status" value="1"/>
</dbReference>
<keyword evidence="8 9" id="KW-0413">Isomerase</keyword>
<dbReference type="Gene3D" id="3.20.20.70">
    <property type="entry name" value="Aldolase class I"/>
    <property type="match status" value="1"/>
</dbReference>
<feature type="binding site" evidence="9">
    <location>
        <position position="170"/>
    </location>
    <ligand>
        <name>substrate</name>
    </ligand>
</feature>
<feature type="binding site" evidence="9">
    <location>
        <begin position="227"/>
        <end position="228"/>
    </location>
    <ligand>
        <name>substrate</name>
    </ligand>
</feature>
<evidence type="ECO:0000256" key="10">
    <source>
        <dbReference type="RuleBase" id="RU363013"/>
    </source>
</evidence>
<accession>A0A4S2HEH4</accession>
<evidence type="ECO:0000256" key="1">
    <source>
        <dbReference type="ARBA" id="ARBA00000148"/>
    </source>
</evidence>
<dbReference type="Proteomes" id="UP000305451">
    <property type="component" value="Unassembled WGS sequence"/>
</dbReference>
<reference evidence="11 12" key="1">
    <citation type="journal article" date="2013" name="Int. J. Syst. Evol. Microbiol.">
        <title>Marinicauda pacifica gen. nov., sp. nov., a prosthecate alphaproteobacterium of the family Hyphomonadaceae isolated from deep seawater.</title>
        <authorList>
            <person name="Zhang X.Y."/>
            <person name="Li G.W."/>
            <person name="Wang C.S."/>
            <person name="Zhang Y.J."/>
            <person name="Xu X.W."/>
            <person name="Li H."/>
            <person name="Liu A."/>
            <person name="Liu C."/>
            <person name="Xie B.B."/>
            <person name="Qin Q.L."/>
            <person name="Xu Z."/>
            <person name="Chen X.L."/>
            <person name="Zhou B.C."/>
            <person name="Zhang Y.Z."/>
        </authorList>
    </citation>
    <scope>NUCLEOTIDE SEQUENCE [LARGE SCALE GENOMIC DNA]</scope>
    <source>
        <strain evidence="11 12">P-1 km-3</strain>
    </source>
</reference>
<comment type="similarity">
    <text evidence="4 9 10">Belongs to the triosephosphate isomerase family.</text>
</comment>
<evidence type="ECO:0000256" key="5">
    <source>
        <dbReference type="ARBA" id="ARBA00022432"/>
    </source>
</evidence>
<comment type="function">
    <text evidence="9">Involved in the gluconeogenesis. Catalyzes stereospecifically the conversion of dihydroxyacetone phosphate (DHAP) to D-glyceraldehyde-3-phosphate (G3P).</text>
</comment>
<dbReference type="InterPro" id="IPR000652">
    <property type="entry name" value="Triosephosphate_isomerase"/>
</dbReference>